<name>A0ABY7QWS7_9ACTN</name>
<proteinExistence type="predicted"/>
<dbReference type="EMBL" id="CP115668">
    <property type="protein sequence ID" value="WCC79511.1"/>
    <property type="molecule type" value="Genomic_DNA"/>
</dbReference>
<feature type="compositionally biased region" description="Basic and acidic residues" evidence="1">
    <location>
        <begin position="310"/>
        <end position="319"/>
    </location>
</feature>
<dbReference type="Proteomes" id="UP001212097">
    <property type="component" value="Chromosome"/>
</dbReference>
<accession>A0ABY7QWS7</accession>
<keyword evidence="2" id="KW-0732">Signal</keyword>
<evidence type="ECO:0000313" key="3">
    <source>
        <dbReference type="EMBL" id="WCC79511.1"/>
    </source>
</evidence>
<reference evidence="3 4" key="2">
    <citation type="submission" date="2023-06" db="EMBL/GenBank/DDBJ databases">
        <title>The Gram-positive Non-spore-bearing Anaerobic Bacilli of Human Feces.</title>
        <authorList>
            <person name="Eggerth A.H."/>
        </authorList>
    </citation>
    <scope>NUCLEOTIDE SEQUENCE [LARGE SCALE GENOMIC DNA]</scope>
    <source>
        <strain evidence="3 4">CBA3108</strain>
    </source>
</reference>
<evidence type="ECO:0000256" key="2">
    <source>
        <dbReference type="SAM" id="SignalP"/>
    </source>
</evidence>
<protein>
    <submittedName>
        <fullName evidence="3">Uncharacterized protein</fullName>
    </submittedName>
</protein>
<sequence length="329" mass="34325">MNCISMIRAATLALLTICVSAVAGAAPARAEQSSQTTSLCSGAKVCSLTTDRWLREGTTPRVIIRGNPNVRGTVRIFRASVSDNELSGLTPIGKGASFYTDAHGMAQVYVPIPSSSDIGEGGWALVSVSDIEGLDTTRMPGQFVAFGSLVPHLLGDGYSERKPAGQTLDMQAVGAIPGDTYRVQVKQGDTWHDATAIGQLPAAAVNPSQITHIHWTVPRGLTGTKHDVRVQSLTDPRRTASWVLIPTVDGVKAARSPLFTPPPVGTNLGVPTTDRGAHPETAVKAVSGTLFGVGVVSALVVTGASRPKRSSSEPSRDNRTPSSPEASAS</sequence>
<feature type="signal peptide" evidence="2">
    <location>
        <begin position="1"/>
        <end position="25"/>
    </location>
</feature>
<feature type="chain" id="PRO_5046487326" evidence="2">
    <location>
        <begin position="26"/>
        <end position="329"/>
    </location>
</feature>
<feature type="region of interest" description="Disordered" evidence="1">
    <location>
        <begin position="303"/>
        <end position="329"/>
    </location>
</feature>
<feature type="compositionally biased region" description="Polar residues" evidence="1">
    <location>
        <begin position="320"/>
        <end position="329"/>
    </location>
</feature>
<reference evidence="3 4" key="1">
    <citation type="submission" date="2023-01" db="EMBL/GenBank/DDBJ databases">
        <authorList>
            <person name="Lee S.H."/>
            <person name="Jung H.S."/>
            <person name="Yun J.U."/>
        </authorList>
    </citation>
    <scope>NUCLEOTIDE SEQUENCE [LARGE SCALE GENOMIC DNA]</scope>
    <source>
        <strain evidence="3 4">CBA3108</strain>
    </source>
</reference>
<evidence type="ECO:0000313" key="4">
    <source>
        <dbReference type="Proteomes" id="UP001212097"/>
    </source>
</evidence>
<organism evidence="3 4">
    <name type="scientific">Cutibacterium equinum</name>
    <dbReference type="NCBI Taxonomy" id="3016342"/>
    <lineage>
        <taxon>Bacteria</taxon>
        <taxon>Bacillati</taxon>
        <taxon>Actinomycetota</taxon>
        <taxon>Actinomycetes</taxon>
        <taxon>Propionibacteriales</taxon>
        <taxon>Propionibacteriaceae</taxon>
        <taxon>Cutibacterium</taxon>
    </lineage>
</organism>
<evidence type="ECO:0000256" key="1">
    <source>
        <dbReference type="SAM" id="MobiDB-lite"/>
    </source>
</evidence>
<keyword evidence="4" id="KW-1185">Reference proteome</keyword>
<dbReference type="RefSeq" id="WP_271417708.1">
    <property type="nucleotide sequence ID" value="NZ_CP115668.1"/>
</dbReference>
<gene>
    <name evidence="3" type="ORF">O6R08_08315</name>
</gene>